<accession>A0A0H5QLY3</accession>
<sequence length="102" mass="11414">MPSRPVLTSYRTGVPEMLTPPPIQSQISAPKALLLRVSVVIDLDHRPHLVTSKLSSGDDLLGLNVQPFSHVHTNDELAGTLGRYYNRFVKTVAEHYDYETPF</sequence>
<evidence type="ECO:0000313" key="1">
    <source>
        <dbReference type="EMBL" id="CRY96772.1"/>
    </source>
</evidence>
<organism evidence="1">
    <name type="scientific">uncultured prokaryote</name>
    <dbReference type="NCBI Taxonomy" id="198431"/>
    <lineage>
        <taxon>unclassified sequences</taxon>
        <taxon>environmental samples</taxon>
    </lineage>
</organism>
<dbReference type="EMBL" id="LN853832">
    <property type="protein sequence ID" value="CRY96772.1"/>
    <property type="molecule type" value="Genomic_DNA"/>
</dbReference>
<reference evidence="1" key="2">
    <citation type="submission" date="2015-07" db="EMBL/GenBank/DDBJ databases">
        <title>Plasmids, circular viruses and viroids from rat gut.</title>
        <authorList>
            <person name="Jorgensen T.J."/>
            <person name="Hansen M.A."/>
            <person name="Xu Z."/>
            <person name="Tabak M.A."/>
            <person name="Sorensen S.J."/>
            <person name="Hansen L.H."/>
        </authorList>
    </citation>
    <scope>NUCLEOTIDE SEQUENCE</scope>
    <source>
        <strain evidence="1">RGFK1262</strain>
    </source>
</reference>
<name>A0A0H5QLY3_9ZZZZ</name>
<dbReference type="AlphaFoldDB" id="A0A0H5QLY3"/>
<protein>
    <submittedName>
        <fullName evidence="1">Uncharacterized protein</fullName>
    </submittedName>
</protein>
<proteinExistence type="predicted"/>
<reference evidence="1" key="1">
    <citation type="submission" date="2015-06" db="EMBL/GenBank/DDBJ databases">
        <authorList>
            <person name="Joergensen T."/>
        </authorList>
    </citation>
    <scope>NUCLEOTIDE SEQUENCE</scope>
    <source>
        <strain evidence="1">RGFK1262</strain>
    </source>
</reference>